<name>A0AAD5T9H2_9FUNG</name>
<dbReference type="EMBL" id="JADGJH010000066">
    <property type="protein sequence ID" value="KAJ3139756.1"/>
    <property type="molecule type" value="Genomic_DNA"/>
</dbReference>
<protein>
    <recommendedName>
        <fullName evidence="2">BZIP domain-containing protein</fullName>
    </recommendedName>
</protein>
<sequence>MDNLAHKPRGRPRHSDSEPNNGQVKSRRAQQNREAALRYRARKDERIRELENQVVALQLEVSQLRAKLAGQGISHNTDSTAPVVAALPALGLCTESQQQYYQQQQYQQHQQPDYQEQQLIDDQDLFQQPNAFQSFESVSSNDQNSEQYFVDPPQLLATRFSLKALQSLQNEAGIYVDRMLNLFLVNRLVQILKNKDLMLAACSPDDKVRALEILEHCKISNRKQMIILYESQEYPLETMKDTSLFYELNADQRHDVQLLMENLGPLYTQEVAAFRKAIEISAPSIKQEGGISDVYLDELCQLFMVKIVQ</sequence>
<dbReference type="Gene3D" id="1.20.5.170">
    <property type="match status" value="1"/>
</dbReference>
<evidence type="ECO:0000313" key="4">
    <source>
        <dbReference type="Proteomes" id="UP001211907"/>
    </source>
</evidence>
<keyword evidence="4" id="KW-1185">Reference proteome</keyword>
<dbReference type="SMART" id="SM00338">
    <property type="entry name" value="BRLZ"/>
    <property type="match status" value="1"/>
</dbReference>
<dbReference type="PROSITE" id="PS50217">
    <property type="entry name" value="BZIP"/>
    <property type="match status" value="1"/>
</dbReference>
<feature type="compositionally biased region" description="Basic residues" evidence="1">
    <location>
        <begin position="1"/>
        <end position="12"/>
    </location>
</feature>
<dbReference type="InterPro" id="IPR046347">
    <property type="entry name" value="bZIP_sf"/>
</dbReference>
<feature type="region of interest" description="Disordered" evidence="1">
    <location>
        <begin position="1"/>
        <end position="36"/>
    </location>
</feature>
<dbReference type="CDD" id="cd14686">
    <property type="entry name" value="bZIP"/>
    <property type="match status" value="1"/>
</dbReference>
<comment type="caution">
    <text evidence="3">The sequence shown here is derived from an EMBL/GenBank/DDBJ whole genome shotgun (WGS) entry which is preliminary data.</text>
</comment>
<dbReference type="Proteomes" id="UP001211907">
    <property type="component" value="Unassembled WGS sequence"/>
</dbReference>
<proteinExistence type="predicted"/>
<feature type="domain" description="BZIP" evidence="2">
    <location>
        <begin position="25"/>
        <end position="69"/>
    </location>
</feature>
<gene>
    <name evidence="3" type="ORF">HK100_011167</name>
</gene>
<evidence type="ECO:0000313" key="3">
    <source>
        <dbReference type="EMBL" id="KAJ3139756.1"/>
    </source>
</evidence>
<organism evidence="3 4">
    <name type="scientific">Physocladia obscura</name>
    <dbReference type="NCBI Taxonomy" id="109957"/>
    <lineage>
        <taxon>Eukaryota</taxon>
        <taxon>Fungi</taxon>
        <taxon>Fungi incertae sedis</taxon>
        <taxon>Chytridiomycota</taxon>
        <taxon>Chytridiomycota incertae sedis</taxon>
        <taxon>Chytridiomycetes</taxon>
        <taxon>Chytridiales</taxon>
        <taxon>Chytriomycetaceae</taxon>
        <taxon>Physocladia</taxon>
    </lineage>
</organism>
<dbReference type="Pfam" id="PF00170">
    <property type="entry name" value="bZIP_1"/>
    <property type="match status" value="1"/>
</dbReference>
<evidence type="ECO:0000256" key="1">
    <source>
        <dbReference type="SAM" id="MobiDB-lite"/>
    </source>
</evidence>
<dbReference type="GO" id="GO:0003700">
    <property type="term" value="F:DNA-binding transcription factor activity"/>
    <property type="evidence" value="ECO:0007669"/>
    <property type="project" value="InterPro"/>
</dbReference>
<accession>A0AAD5T9H2</accession>
<dbReference type="AlphaFoldDB" id="A0AAD5T9H2"/>
<evidence type="ECO:0000259" key="2">
    <source>
        <dbReference type="PROSITE" id="PS50217"/>
    </source>
</evidence>
<reference evidence="3" key="1">
    <citation type="submission" date="2020-05" db="EMBL/GenBank/DDBJ databases">
        <title>Phylogenomic resolution of chytrid fungi.</title>
        <authorList>
            <person name="Stajich J.E."/>
            <person name="Amses K."/>
            <person name="Simmons R."/>
            <person name="Seto K."/>
            <person name="Myers J."/>
            <person name="Bonds A."/>
            <person name="Quandt C.A."/>
            <person name="Barry K."/>
            <person name="Liu P."/>
            <person name="Grigoriev I."/>
            <person name="Longcore J.E."/>
            <person name="James T.Y."/>
        </authorList>
    </citation>
    <scope>NUCLEOTIDE SEQUENCE</scope>
    <source>
        <strain evidence="3">JEL0513</strain>
    </source>
</reference>
<dbReference type="InterPro" id="IPR004827">
    <property type="entry name" value="bZIP"/>
</dbReference>
<dbReference type="SUPFAM" id="SSF57959">
    <property type="entry name" value="Leucine zipper domain"/>
    <property type="match status" value="1"/>
</dbReference>